<evidence type="ECO:0000313" key="1">
    <source>
        <dbReference type="EMBL" id="KUM61629.1"/>
    </source>
</evidence>
<keyword evidence="2" id="KW-1185">Reference proteome</keyword>
<evidence type="ECO:0000313" key="2">
    <source>
        <dbReference type="Proteomes" id="UP000055045"/>
    </source>
</evidence>
<sequence length="69" mass="7444">MDTKEGRRDKADDLNGLGNRFALHVDELTDIVALCGCTSDFTDLSPSVFATDWDCSAREACASEFAVVA</sequence>
<accession>A0A101MJA9</accession>
<organism evidence="1 2">
    <name type="scientific">Penicillium freii</name>
    <dbReference type="NCBI Taxonomy" id="48697"/>
    <lineage>
        <taxon>Eukaryota</taxon>
        <taxon>Fungi</taxon>
        <taxon>Dikarya</taxon>
        <taxon>Ascomycota</taxon>
        <taxon>Pezizomycotina</taxon>
        <taxon>Eurotiomycetes</taxon>
        <taxon>Eurotiomycetidae</taxon>
        <taxon>Eurotiales</taxon>
        <taxon>Aspergillaceae</taxon>
        <taxon>Penicillium</taxon>
    </lineage>
</organism>
<comment type="caution">
    <text evidence="1">The sequence shown here is derived from an EMBL/GenBank/DDBJ whole genome shotgun (WGS) entry which is preliminary data.</text>
</comment>
<reference evidence="1 2" key="1">
    <citation type="submission" date="2015-10" db="EMBL/GenBank/DDBJ databases">
        <title>Genome sequencing of Penicillium freii.</title>
        <authorList>
            <person name="Nguyen H.D."/>
            <person name="Visagie C.M."/>
            <person name="Seifert K.A."/>
        </authorList>
    </citation>
    <scope>NUCLEOTIDE SEQUENCE [LARGE SCALE GENOMIC DNA]</scope>
    <source>
        <strain evidence="1 2">DAOM 242723</strain>
    </source>
</reference>
<proteinExistence type="predicted"/>
<dbReference type="EMBL" id="LLXE01000128">
    <property type="protein sequence ID" value="KUM61629.1"/>
    <property type="molecule type" value="Genomic_DNA"/>
</dbReference>
<dbReference type="Proteomes" id="UP000055045">
    <property type="component" value="Unassembled WGS sequence"/>
</dbReference>
<protein>
    <submittedName>
        <fullName evidence="1">Uncharacterized protein</fullName>
    </submittedName>
</protein>
<dbReference type="AlphaFoldDB" id="A0A101MJA9"/>
<gene>
    <name evidence="1" type="ORF">ACN42_g5496</name>
</gene>
<name>A0A101MJA9_PENFR</name>